<dbReference type="InterPro" id="IPR004477">
    <property type="entry name" value="ComEC_N"/>
</dbReference>
<dbReference type="OrthoDB" id="9790149at2"/>
<dbReference type="Pfam" id="PF03772">
    <property type="entry name" value="Competence"/>
    <property type="match status" value="1"/>
</dbReference>
<evidence type="ECO:0000313" key="10">
    <source>
        <dbReference type="EMBL" id="SNT68804.1"/>
    </source>
</evidence>
<feature type="transmembrane region" description="Helical" evidence="7">
    <location>
        <begin position="339"/>
        <end position="363"/>
    </location>
</feature>
<evidence type="ECO:0000256" key="4">
    <source>
        <dbReference type="ARBA" id="ARBA00022989"/>
    </source>
</evidence>
<dbReference type="PANTHER" id="PTHR30619">
    <property type="entry name" value="DNA INTERNALIZATION/COMPETENCE PROTEIN COMEC/REC2"/>
    <property type="match status" value="1"/>
</dbReference>
<accession>A0A239PNT2</accession>
<evidence type="ECO:0000256" key="7">
    <source>
        <dbReference type="SAM" id="Phobius"/>
    </source>
</evidence>
<dbReference type="InterPro" id="IPR052159">
    <property type="entry name" value="Competence_DNA_uptake"/>
</dbReference>
<keyword evidence="2" id="KW-1003">Cell membrane</keyword>
<keyword evidence="4 7" id="KW-1133">Transmembrane helix</keyword>
<evidence type="ECO:0000256" key="6">
    <source>
        <dbReference type="SAM" id="MobiDB-lite"/>
    </source>
</evidence>
<name>A0A239PNT2_9RHOB</name>
<protein>
    <submittedName>
        <fullName evidence="10">Competence protein ComEC</fullName>
    </submittedName>
</protein>
<dbReference type="Pfam" id="PF13567">
    <property type="entry name" value="DUF4131"/>
    <property type="match status" value="1"/>
</dbReference>
<dbReference type="PANTHER" id="PTHR30619:SF1">
    <property type="entry name" value="RECOMBINATION PROTEIN 2"/>
    <property type="match status" value="1"/>
</dbReference>
<keyword evidence="11" id="KW-1185">Reference proteome</keyword>
<organism evidence="10 11">
    <name type="scientific">Paracoccus seriniphilus</name>
    <dbReference type="NCBI Taxonomy" id="184748"/>
    <lineage>
        <taxon>Bacteria</taxon>
        <taxon>Pseudomonadati</taxon>
        <taxon>Pseudomonadota</taxon>
        <taxon>Alphaproteobacteria</taxon>
        <taxon>Rhodobacterales</taxon>
        <taxon>Paracoccaceae</taxon>
        <taxon>Paracoccus</taxon>
    </lineage>
</organism>
<reference evidence="10 11" key="1">
    <citation type="submission" date="2017-07" db="EMBL/GenBank/DDBJ databases">
        <authorList>
            <person name="Sun Z.S."/>
            <person name="Albrecht U."/>
            <person name="Echele G."/>
            <person name="Lee C.C."/>
        </authorList>
    </citation>
    <scope>NUCLEOTIDE SEQUENCE [LARGE SCALE GENOMIC DNA]</scope>
    <source>
        <strain evidence="10 11">DSM 14827</strain>
    </source>
</reference>
<feature type="transmembrane region" description="Helical" evidence="7">
    <location>
        <begin position="510"/>
        <end position="538"/>
    </location>
</feature>
<keyword evidence="3 7" id="KW-0812">Transmembrane</keyword>
<dbReference type="InterPro" id="IPR025405">
    <property type="entry name" value="DUF4131"/>
</dbReference>
<dbReference type="RefSeq" id="WP_089342695.1">
    <property type="nucleotide sequence ID" value="NZ_CP067129.1"/>
</dbReference>
<evidence type="ECO:0000256" key="5">
    <source>
        <dbReference type="ARBA" id="ARBA00023136"/>
    </source>
</evidence>
<feature type="domain" description="ComEC/Rec2-related protein" evidence="8">
    <location>
        <begin position="284"/>
        <end position="561"/>
    </location>
</feature>
<sequence>MTIQTGLPYRTGPGKLSPPASAPGSGSAPTGSGAADHGMDAGPRPPSAGKAGLFAWVPLCLSAGIVIWFGCPMPEPAILWPLLSLPMLTGVLLSLGAKFWAESGGTAGILADRLRLGGMAIALIAAGTGIAAFRSAMVAAPVLEWRYYGPIEGRLVAIDRSARDRIRLTLDQLRLRDLPQQLTPHRVRLSLIGVDDRDLPALGQRVMMTGHLGPPPGPAAPGSFDFRQHAWFARLGAVGYTRNPVLTMAPPEGGIWRIQRARLDLAAAIRAGIGGQEGAVAAALMTGDRSGIHESTNAVMRASNLYHIISISGLHMSMLAGFVYATLRIATAALQATGLLAALPAHKLAAFCALLASAGYLWLSGGGVATERAFVMVAVMLGAILADRRAISLRTVALAATIILIFSPESLASPGFQMSFAATVALILSYGPWSRLAPHVPALLRPVAMLLISSLVAGLATSPIAAAHFNRMAQYGLLANLLAVPVMGTFVMPAGVVAALLAPLGLADPALWVMGLGTAWMLKVAAFVAGLGGAVTAIAQPQATVIPLMGFGATLCVLCWRPQLLTGRTPALLAGFISGGAMLAAGAMLWLTVQRPLLLIAPQGEAVGLMTGRGRAISKPSGGAFVVKSWLLEDGDTARQADAAQRPAWTGDKRDRHARLPAGWQVWHLTGKGSGERAARKCGPRTILVSTEAIKDLPRTAPCLTLDPKRLRDTGAVAIDFRDSMPVPSTVDQPLEMSP</sequence>
<feature type="transmembrane region" description="Helical" evidence="7">
    <location>
        <begin position="305"/>
        <end position="327"/>
    </location>
</feature>
<comment type="subcellular location">
    <subcellularLocation>
        <location evidence="1">Cell membrane</location>
        <topology evidence="1">Multi-pass membrane protein</topology>
    </subcellularLocation>
</comment>
<dbReference type="NCBIfam" id="TIGR00360">
    <property type="entry name" value="ComEC_N-term"/>
    <property type="match status" value="1"/>
</dbReference>
<feature type="transmembrane region" description="Helical" evidence="7">
    <location>
        <begin position="448"/>
        <end position="469"/>
    </location>
</feature>
<feature type="transmembrane region" description="Helical" evidence="7">
    <location>
        <begin position="481"/>
        <end position="504"/>
    </location>
</feature>
<feature type="transmembrane region" description="Helical" evidence="7">
    <location>
        <begin position="53"/>
        <end position="71"/>
    </location>
</feature>
<evidence type="ECO:0000256" key="3">
    <source>
        <dbReference type="ARBA" id="ARBA00022692"/>
    </source>
</evidence>
<evidence type="ECO:0000259" key="9">
    <source>
        <dbReference type="Pfam" id="PF13567"/>
    </source>
</evidence>
<evidence type="ECO:0000313" key="11">
    <source>
        <dbReference type="Proteomes" id="UP000198307"/>
    </source>
</evidence>
<feature type="region of interest" description="Disordered" evidence="6">
    <location>
        <begin position="1"/>
        <end position="42"/>
    </location>
</feature>
<dbReference type="GO" id="GO:0005886">
    <property type="term" value="C:plasma membrane"/>
    <property type="evidence" value="ECO:0007669"/>
    <property type="project" value="UniProtKB-SubCell"/>
</dbReference>
<evidence type="ECO:0000256" key="1">
    <source>
        <dbReference type="ARBA" id="ARBA00004651"/>
    </source>
</evidence>
<dbReference type="EMBL" id="FZQB01000001">
    <property type="protein sequence ID" value="SNT68804.1"/>
    <property type="molecule type" value="Genomic_DNA"/>
</dbReference>
<evidence type="ECO:0000256" key="2">
    <source>
        <dbReference type="ARBA" id="ARBA00022475"/>
    </source>
</evidence>
<proteinExistence type="predicted"/>
<evidence type="ECO:0000259" key="8">
    <source>
        <dbReference type="Pfam" id="PF03772"/>
    </source>
</evidence>
<keyword evidence="5 7" id="KW-0472">Membrane</keyword>
<feature type="transmembrane region" description="Helical" evidence="7">
    <location>
        <begin position="120"/>
        <end position="143"/>
    </location>
</feature>
<feature type="transmembrane region" description="Helical" evidence="7">
    <location>
        <begin position="78"/>
        <end position="100"/>
    </location>
</feature>
<gene>
    <name evidence="10" type="ORF">SAMN05444959_101364</name>
</gene>
<feature type="transmembrane region" description="Helical" evidence="7">
    <location>
        <begin position="571"/>
        <end position="593"/>
    </location>
</feature>
<dbReference type="Proteomes" id="UP000198307">
    <property type="component" value="Unassembled WGS sequence"/>
</dbReference>
<feature type="compositionally biased region" description="Low complexity" evidence="6">
    <location>
        <begin position="12"/>
        <end position="35"/>
    </location>
</feature>
<dbReference type="AlphaFoldDB" id="A0A239PNT2"/>
<feature type="domain" description="DUF4131" evidence="9">
    <location>
        <begin position="87"/>
        <end position="243"/>
    </location>
</feature>
<feature type="transmembrane region" description="Helical" evidence="7">
    <location>
        <begin position="398"/>
        <end position="428"/>
    </location>
</feature>
<feature type="transmembrane region" description="Helical" evidence="7">
    <location>
        <begin position="545"/>
        <end position="565"/>
    </location>
</feature>